<dbReference type="AlphaFoldDB" id="A0A7S3UG35"/>
<accession>A0A7S3UG35</accession>
<protein>
    <submittedName>
        <fullName evidence="1">Uncharacterized protein</fullName>
    </submittedName>
</protein>
<organism evidence="1">
    <name type="scientific">Picocystis salinarum</name>
    <dbReference type="NCBI Taxonomy" id="88271"/>
    <lineage>
        <taxon>Eukaryota</taxon>
        <taxon>Viridiplantae</taxon>
        <taxon>Chlorophyta</taxon>
        <taxon>Picocystophyceae</taxon>
        <taxon>Picocystales</taxon>
        <taxon>Picocystaceae</taxon>
        <taxon>Picocystis</taxon>
    </lineage>
</organism>
<evidence type="ECO:0000313" key="1">
    <source>
        <dbReference type="EMBL" id="CAE0612694.1"/>
    </source>
</evidence>
<name>A0A7S3UG35_9CHLO</name>
<reference evidence="1" key="1">
    <citation type="submission" date="2021-01" db="EMBL/GenBank/DDBJ databases">
        <authorList>
            <person name="Corre E."/>
            <person name="Pelletier E."/>
            <person name="Niang G."/>
            <person name="Scheremetjew M."/>
            <person name="Finn R."/>
            <person name="Kale V."/>
            <person name="Holt S."/>
            <person name="Cochrane G."/>
            <person name="Meng A."/>
            <person name="Brown T."/>
            <person name="Cohen L."/>
        </authorList>
    </citation>
    <scope>NUCLEOTIDE SEQUENCE</scope>
    <source>
        <strain evidence="1">CCMP1897</strain>
    </source>
</reference>
<dbReference type="EMBL" id="HBIS01007385">
    <property type="protein sequence ID" value="CAE0612694.1"/>
    <property type="molecule type" value="Transcribed_RNA"/>
</dbReference>
<proteinExistence type="predicted"/>
<sequence length="112" mass="12771">MRWRQPARPVASSTRFTDSSNGTALRAWKLRAMDSRFSLDPDQHFTPKHLGWCNYSLRICIPSLPPFLARAREPSALIVYEARRISPSVAAVARFLLKVGPDAASYRPFLRR</sequence>
<gene>
    <name evidence="1" type="ORF">PSAL00342_LOCUS6593</name>
</gene>